<dbReference type="Pfam" id="PF00246">
    <property type="entry name" value="Peptidase_M14"/>
    <property type="match status" value="1"/>
</dbReference>
<keyword evidence="11" id="KW-1185">Reference proteome</keyword>
<comment type="cofactor">
    <cofactor evidence="1">
        <name>Zn(2+)</name>
        <dbReference type="ChEBI" id="CHEBI:29105"/>
    </cofactor>
</comment>
<evidence type="ECO:0000256" key="8">
    <source>
        <dbReference type="SAM" id="SignalP"/>
    </source>
</evidence>
<proteinExistence type="inferred from homology"/>
<evidence type="ECO:0000256" key="7">
    <source>
        <dbReference type="PROSITE-ProRule" id="PRU01379"/>
    </source>
</evidence>
<keyword evidence="5" id="KW-0862">Zinc</keyword>
<evidence type="ECO:0000313" key="10">
    <source>
        <dbReference type="EMBL" id="MDQ0338020.1"/>
    </source>
</evidence>
<dbReference type="SUPFAM" id="SSF52317">
    <property type="entry name" value="Class I glutamine amidotransferase-like"/>
    <property type="match status" value="1"/>
</dbReference>
<dbReference type="EMBL" id="JAUSUQ010000002">
    <property type="protein sequence ID" value="MDQ0338020.1"/>
    <property type="molecule type" value="Genomic_DNA"/>
</dbReference>
<dbReference type="Gene3D" id="3.40.630.10">
    <property type="entry name" value="Zn peptidases"/>
    <property type="match status" value="1"/>
</dbReference>
<feature type="signal peptide" evidence="8">
    <location>
        <begin position="1"/>
        <end position="24"/>
    </location>
</feature>
<organism evidence="10 11">
    <name type="scientific">Caldalkalibacillus uzonensis</name>
    <dbReference type="NCBI Taxonomy" id="353224"/>
    <lineage>
        <taxon>Bacteria</taxon>
        <taxon>Bacillati</taxon>
        <taxon>Bacillota</taxon>
        <taxon>Bacilli</taxon>
        <taxon>Bacillales</taxon>
        <taxon>Bacillaceae</taxon>
        <taxon>Caldalkalibacillus</taxon>
    </lineage>
</organism>
<dbReference type="Proteomes" id="UP001232445">
    <property type="component" value="Unassembled WGS sequence"/>
</dbReference>
<keyword evidence="6" id="KW-0482">Metalloprotease</keyword>
<gene>
    <name evidence="10" type="ORF">J2S00_000803</name>
</gene>
<dbReference type="PANTHER" id="PTHR11705:SF143">
    <property type="entry name" value="SLL0236 PROTEIN"/>
    <property type="match status" value="1"/>
</dbReference>
<evidence type="ECO:0000256" key="5">
    <source>
        <dbReference type="ARBA" id="ARBA00022833"/>
    </source>
</evidence>
<dbReference type="PROSITE" id="PS52035">
    <property type="entry name" value="PEPTIDASE_M14"/>
    <property type="match status" value="1"/>
</dbReference>
<comment type="caution">
    <text evidence="10">The sequence shown here is derived from an EMBL/GenBank/DDBJ whole genome shotgun (WGS) entry which is preliminary data.</text>
</comment>
<dbReference type="InterPro" id="IPR029062">
    <property type="entry name" value="Class_I_gatase-like"/>
</dbReference>
<reference evidence="10 11" key="1">
    <citation type="submission" date="2023-07" db="EMBL/GenBank/DDBJ databases">
        <title>Genomic Encyclopedia of Type Strains, Phase IV (KMG-IV): sequencing the most valuable type-strain genomes for metagenomic binning, comparative biology and taxonomic classification.</title>
        <authorList>
            <person name="Goeker M."/>
        </authorList>
    </citation>
    <scope>NUCLEOTIDE SEQUENCE [LARGE SCALE GENOMIC DNA]</scope>
    <source>
        <strain evidence="10 11">DSM 17740</strain>
    </source>
</reference>
<dbReference type="SMART" id="SM00631">
    <property type="entry name" value="Zn_pept"/>
    <property type="match status" value="1"/>
</dbReference>
<keyword evidence="3" id="KW-0645">Protease</keyword>
<sequence length="793" mass="89074">MIKQLVAGALALLLLGSSFSAALASPPERWINVNVNEEQEEEKSLFNSEHYDFVKYSKIGAKLKEIEKQSNRVQVEVTGQSANGRALYVVTISDPAEKGRYGKHQSLRRQMFKNPEKAQDWIDRNKDFKVPIMINASIHGTEFVGTDAALQLIERFAFDNDEGTKSILESNILIINVVANPDGRVKATRFNGAGIDLNRDFITQSQPETRQTVELITTWHPLVLLDLHGYVNWVKNKPGLIEPCTPPHNPNYQYDLFIKWALNQAEAMEQEIVSNRDNYEAEVYRNMTGTYIPYRDDTAGWDDYPPIFTPMYAMYHGAYAYTLEAPTNDWDGVRWTYDAVIGALKFVTENRNEMLRDQIEMFKRGINFDHPYHQEGFFPKAYILPVDETDPTVPLKAVRHLQVNDIEVEQARQAFTVDGKTYPAGTFIVKLDQAKAGLINTMLWEGEDITDIIPAMYDISSWSLPLLWGFEAMPTHTEIEVVTSKVNHVQEHGQLVGQGPYLIPNTSVKAVELVNKLLFSGIKVQRASDGNFYVEAQKGNTLKALVKDSGLTLQSAVIPEEAKELQHVKVAILKDGGMNKQQSHAGTRLALERLGFEVTELHPREVANEGLENYDVFIYSATDQLLSLNLSEANREFGLENQAQLDALRENVGQFVDNGGKFIAVGAGGSRAAKSLGLTDVTVETGGGNSNGIVKVIHNESQLTVGYGSEDIGFIYRPVWYTDIDEEKVKIISTFADTPDFFMSGHWKGKEQAQGQPVIIEHRDKDVTLIGLEAGFRNHTDYLFRLLSNAIFR</sequence>
<name>A0ABU0CNN0_9BACI</name>
<accession>A0ABU0CNN0</accession>
<dbReference type="RefSeq" id="WP_307335708.1">
    <property type="nucleotide sequence ID" value="NZ_JAUSUQ010000002.1"/>
</dbReference>
<protein>
    <recommendedName>
        <fullName evidence="9">Peptidase M14 domain-containing protein</fullName>
    </recommendedName>
</protein>
<comment type="similarity">
    <text evidence="2 7">Belongs to the peptidase M14 family.</text>
</comment>
<evidence type="ECO:0000256" key="4">
    <source>
        <dbReference type="ARBA" id="ARBA00022801"/>
    </source>
</evidence>
<evidence type="ECO:0000256" key="6">
    <source>
        <dbReference type="ARBA" id="ARBA00023049"/>
    </source>
</evidence>
<keyword evidence="4" id="KW-0378">Hydrolase</keyword>
<evidence type="ECO:0000256" key="2">
    <source>
        <dbReference type="ARBA" id="ARBA00005988"/>
    </source>
</evidence>
<feature type="domain" description="Peptidase M14" evidence="9">
    <location>
        <begin position="52"/>
        <end position="347"/>
    </location>
</feature>
<feature type="active site" description="Proton donor/acceptor" evidence="7">
    <location>
        <position position="324"/>
    </location>
</feature>
<dbReference type="InterPro" id="IPR000834">
    <property type="entry name" value="Peptidase_M14"/>
</dbReference>
<evidence type="ECO:0000313" key="11">
    <source>
        <dbReference type="Proteomes" id="UP001232445"/>
    </source>
</evidence>
<evidence type="ECO:0000256" key="3">
    <source>
        <dbReference type="ARBA" id="ARBA00022670"/>
    </source>
</evidence>
<evidence type="ECO:0000256" key="1">
    <source>
        <dbReference type="ARBA" id="ARBA00001947"/>
    </source>
</evidence>
<feature type="chain" id="PRO_5046391779" description="Peptidase M14 domain-containing protein" evidence="8">
    <location>
        <begin position="25"/>
        <end position="793"/>
    </location>
</feature>
<dbReference type="PANTHER" id="PTHR11705">
    <property type="entry name" value="PROTEASE FAMILY M14 CARBOXYPEPTIDASE A,B"/>
    <property type="match status" value="1"/>
</dbReference>
<evidence type="ECO:0000259" key="9">
    <source>
        <dbReference type="PROSITE" id="PS52035"/>
    </source>
</evidence>
<dbReference type="SUPFAM" id="SSF53187">
    <property type="entry name" value="Zn-dependent exopeptidases"/>
    <property type="match status" value="1"/>
</dbReference>
<keyword evidence="8" id="KW-0732">Signal</keyword>